<evidence type="ECO:0000313" key="1">
    <source>
        <dbReference type="EMBL" id="KAJ4712468.1"/>
    </source>
</evidence>
<organism evidence="1 2">
    <name type="scientific">Melia azedarach</name>
    <name type="common">Chinaberry tree</name>
    <dbReference type="NCBI Taxonomy" id="155640"/>
    <lineage>
        <taxon>Eukaryota</taxon>
        <taxon>Viridiplantae</taxon>
        <taxon>Streptophyta</taxon>
        <taxon>Embryophyta</taxon>
        <taxon>Tracheophyta</taxon>
        <taxon>Spermatophyta</taxon>
        <taxon>Magnoliopsida</taxon>
        <taxon>eudicotyledons</taxon>
        <taxon>Gunneridae</taxon>
        <taxon>Pentapetalae</taxon>
        <taxon>rosids</taxon>
        <taxon>malvids</taxon>
        <taxon>Sapindales</taxon>
        <taxon>Meliaceae</taxon>
        <taxon>Melia</taxon>
    </lineage>
</organism>
<protein>
    <submittedName>
        <fullName evidence="1">DUF1713 domain protein</fullName>
    </submittedName>
</protein>
<gene>
    <name evidence="1" type="ORF">OWV82_014709</name>
</gene>
<proteinExistence type="predicted"/>
<dbReference type="Proteomes" id="UP001164539">
    <property type="component" value="Chromosome 8"/>
</dbReference>
<accession>A0ACC1XMC0</accession>
<dbReference type="EMBL" id="CM051401">
    <property type="protein sequence ID" value="KAJ4712468.1"/>
    <property type="molecule type" value="Genomic_DNA"/>
</dbReference>
<comment type="caution">
    <text evidence="1">The sequence shown here is derived from an EMBL/GenBank/DDBJ whole genome shotgun (WGS) entry which is preliminary data.</text>
</comment>
<evidence type="ECO:0000313" key="2">
    <source>
        <dbReference type="Proteomes" id="UP001164539"/>
    </source>
</evidence>
<sequence length="127" mass="14839">MMANFIQKLTRNKSTLRIFANLKTPPNLPKPTPTFISTYNPILFLDPKAAEYEKPTLNFPVFPSFPFGYCLNPMSSNGFDQLNAIEADEVETDDARTIWADSVKKKRKKKMNKHKYKKLRKRLRRKT</sequence>
<name>A0ACC1XMC0_MELAZ</name>
<keyword evidence="2" id="KW-1185">Reference proteome</keyword>
<reference evidence="1 2" key="1">
    <citation type="journal article" date="2023" name="Science">
        <title>Complex scaffold remodeling in plant triterpene biosynthesis.</title>
        <authorList>
            <person name="De La Pena R."/>
            <person name="Hodgson H."/>
            <person name="Liu J.C."/>
            <person name="Stephenson M.J."/>
            <person name="Martin A.C."/>
            <person name="Owen C."/>
            <person name="Harkess A."/>
            <person name="Leebens-Mack J."/>
            <person name="Jimenez L.E."/>
            <person name="Osbourn A."/>
            <person name="Sattely E.S."/>
        </authorList>
    </citation>
    <scope>NUCLEOTIDE SEQUENCE [LARGE SCALE GENOMIC DNA]</scope>
    <source>
        <strain evidence="2">cv. JPN11</strain>
        <tissue evidence="1">Leaf</tissue>
    </source>
</reference>